<proteinExistence type="predicted"/>
<protein>
    <submittedName>
        <fullName evidence="1">Uncharacterized protein</fullName>
    </submittedName>
</protein>
<dbReference type="EMBL" id="GBRH01169246">
    <property type="protein sequence ID" value="JAE28650.1"/>
    <property type="molecule type" value="Transcribed_RNA"/>
</dbReference>
<organism evidence="1">
    <name type="scientific">Arundo donax</name>
    <name type="common">Giant reed</name>
    <name type="synonym">Donax arundinaceus</name>
    <dbReference type="NCBI Taxonomy" id="35708"/>
    <lineage>
        <taxon>Eukaryota</taxon>
        <taxon>Viridiplantae</taxon>
        <taxon>Streptophyta</taxon>
        <taxon>Embryophyta</taxon>
        <taxon>Tracheophyta</taxon>
        <taxon>Spermatophyta</taxon>
        <taxon>Magnoliopsida</taxon>
        <taxon>Liliopsida</taxon>
        <taxon>Poales</taxon>
        <taxon>Poaceae</taxon>
        <taxon>PACMAD clade</taxon>
        <taxon>Arundinoideae</taxon>
        <taxon>Arundineae</taxon>
        <taxon>Arundo</taxon>
    </lineage>
</organism>
<sequence length="8" mass="990">MTRKVAER</sequence>
<reference evidence="1" key="1">
    <citation type="submission" date="2014-09" db="EMBL/GenBank/DDBJ databases">
        <authorList>
            <person name="Magalhaes I.L.F."/>
            <person name="Oliveira U."/>
            <person name="Santos F.R."/>
            <person name="Vidigal T.H.D.A."/>
            <person name="Brescovit A.D."/>
            <person name="Santos A.J."/>
        </authorList>
    </citation>
    <scope>NUCLEOTIDE SEQUENCE</scope>
    <source>
        <tissue evidence="1">Shoot tissue taken approximately 20 cm above the soil surface</tissue>
    </source>
</reference>
<name>A0A0A9GUH3_ARUDO</name>
<accession>A0A0A9GUH3</accession>
<reference evidence="1" key="2">
    <citation type="journal article" date="2015" name="Data Brief">
        <title>Shoot transcriptome of the giant reed, Arundo donax.</title>
        <authorList>
            <person name="Barrero R.A."/>
            <person name="Guerrero F.D."/>
            <person name="Moolhuijzen P."/>
            <person name="Goolsby J.A."/>
            <person name="Tidwell J."/>
            <person name="Bellgard S.E."/>
            <person name="Bellgard M.I."/>
        </authorList>
    </citation>
    <scope>NUCLEOTIDE SEQUENCE</scope>
    <source>
        <tissue evidence="1">Shoot tissue taken approximately 20 cm above the soil surface</tissue>
    </source>
</reference>
<evidence type="ECO:0000313" key="1">
    <source>
        <dbReference type="EMBL" id="JAE28650.1"/>
    </source>
</evidence>